<evidence type="ECO:0000256" key="6">
    <source>
        <dbReference type="SAM" id="Phobius"/>
    </source>
</evidence>
<feature type="region of interest" description="Disordered" evidence="5">
    <location>
        <begin position="1"/>
        <end position="30"/>
    </location>
</feature>
<feature type="transmembrane region" description="Helical" evidence="6">
    <location>
        <begin position="72"/>
        <end position="96"/>
    </location>
</feature>
<name>A0A1Y1W9Z0_9FUNG</name>
<evidence type="ECO:0000256" key="1">
    <source>
        <dbReference type="ARBA" id="ARBA00004141"/>
    </source>
</evidence>
<reference evidence="8 9" key="1">
    <citation type="submission" date="2016-07" db="EMBL/GenBank/DDBJ databases">
        <title>Pervasive Adenine N6-methylation of Active Genes in Fungi.</title>
        <authorList>
            <consortium name="DOE Joint Genome Institute"/>
            <person name="Mondo S.J."/>
            <person name="Dannebaum R.O."/>
            <person name="Kuo R.C."/>
            <person name="Labutti K."/>
            <person name="Haridas S."/>
            <person name="Kuo A."/>
            <person name="Salamov A."/>
            <person name="Ahrendt S.R."/>
            <person name="Lipzen A."/>
            <person name="Sullivan W."/>
            <person name="Andreopoulos W.B."/>
            <person name="Clum A."/>
            <person name="Lindquist E."/>
            <person name="Daum C."/>
            <person name="Ramamoorthy G.K."/>
            <person name="Gryganskyi A."/>
            <person name="Culley D."/>
            <person name="Magnuson J.K."/>
            <person name="James T.Y."/>
            <person name="O'Malley M.A."/>
            <person name="Stajich J.E."/>
            <person name="Spatafora J.W."/>
            <person name="Visel A."/>
            <person name="Grigoriev I.V."/>
        </authorList>
    </citation>
    <scope>NUCLEOTIDE SEQUENCE [LARGE SCALE GENOMIC DNA]</scope>
    <source>
        <strain evidence="8 9">ATCC 12442</strain>
    </source>
</reference>
<organism evidence="8 9">
    <name type="scientific">Linderina pennispora</name>
    <dbReference type="NCBI Taxonomy" id="61395"/>
    <lineage>
        <taxon>Eukaryota</taxon>
        <taxon>Fungi</taxon>
        <taxon>Fungi incertae sedis</taxon>
        <taxon>Zoopagomycota</taxon>
        <taxon>Kickxellomycotina</taxon>
        <taxon>Kickxellomycetes</taxon>
        <taxon>Kickxellales</taxon>
        <taxon>Kickxellaceae</taxon>
        <taxon>Linderina</taxon>
    </lineage>
</organism>
<evidence type="ECO:0000256" key="2">
    <source>
        <dbReference type="ARBA" id="ARBA00022692"/>
    </source>
</evidence>
<dbReference type="InterPro" id="IPR017978">
    <property type="entry name" value="GPCR_3_C"/>
</dbReference>
<dbReference type="Proteomes" id="UP000193922">
    <property type="component" value="Unassembled WGS sequence"/>
</dbReference>
<evidence type="ECO:0000256" key="5">
    <source>
        <dbReference type="SAM" id="MobiDB-lite"/>
    </source>
</evidence>
<gene>
    <name evidence="8" type="ORF">DL89DRAFT_316465</name>
</gene>
<dbReference type="OrthoDB" id="5583977at2759"/>
<keyword evidence="4 6" id="KW-0472">Membrane</keyword>
<evidence type="ECO:0000259" key="7">
    <source>
        <dbReference type="Pfam" id="PF00003"/>
    </source>
</evidence>
<keyword evidence="9" id="KW-1185">Reference proteome</keyword>
<dbReference type="EMBL" id="MCFD01000006">
    <property type="protein sequence ID" value="ORX70359.1"/>
    <property type="molecule type" value="Genomic_DNA"/>
</dbReference>
<comment type="caution">
    <text evidence="8">The sequence shown here is derived from an EMBL/GenBank/DDBJ whole genome shotgun (WGS) entry which is preliminary data.</text>
</comment>
<proteinExistence type="predicted"/>
<evidence type="ECO:0000256" key="3">
    <source>
        <dbReference type="ARBA" id="ARBA00022989"/>
    </source>
</evidence>
<evidence type="ECO:0000313" key="8">
    <source>
        <dbReference type="EMBL" id="ORX70359.1"/>
    </source>
</evidence>
<dbReference type="GO" id="GO:0004930">
    <property type="term" value="F:G protein-coupled receptor activity"/>
    <property type="evidence" value="ECO:0007669"/>
    <property type="project" value="InterPro"/>
</dbReference>
<protein>
    <recommendedName>
        <fullName evidence="7">G-protein coupled receptors family 3 profile domain-containing protein</fullName>
    </recommendedName>
</protein>
<accession>A0A1Y1W9Z0</accession>
<dbReference type="GeneID" id="63807718"/>
<dbReference type="AlphaFoldDB" id="A0A1Y1W9Z0"/>
<feature type="transmembrane region" description="Helical" evidence="6">
    <location>
        <begin position="258"/>
        <end position="278"/>
    </location>
</feature>
<keyword evidence="2 6" id="KW-0812">Transmembrane</keyword>
<dbReference type="Pfam" id="PF00003">
    <property type="entry name" value="7tm_3"/>
    <property type="match status" value="1"/>
</dbReference>
<comment type="subcellular location">
    <subcellularLocation>
        <location evidence="1">Membrane</location>
        <topology evidence="1">Multi-pass membrane protein</topology>
    </subcellularLocation>
</comment>
<feature type="transmembrane region" description="Helical" evidence="6">
    <location>
        <begin position="146"/>
        <end position="167"/>
    </location>
</feature>
<dbReference type="GO" id="GO:0016020">
    <property type="term" value="C:membrane"/>
    <property type="evidence" value="ECO:0007669"/>
    <property type="project" value="UniProtKB-SubCell"/>
</dbReference>
<feature type="domain" description="G-protein coupled receptors family 3 profile" evidence="7">
    <location>
        <begin position="39"/>
        <end position="248"/>
    </location>
</feature>
<feature type="transmembrane region" description="Helical" evidence="6">
    <location>
        <begin position="39"/>
        <end position="60"/>
    </location>
</feature>
<keyword evidence="3 6" id="KW-1133">Transmembrane helix</keyword>
<sequence length="406" mass="45821">MASVYTTPHKTFDPRAWSGTPTPGKPRPVADPIGPSDMAILYTGLALYAITAAALVFAWLNRKFPPLRAKNLPLTTVMYLSAVIWFFGSCVCNGLIENKGIWRECQVWGIWVNLAFEYVFSCTVIFRIYSLDRIFNQRKTNRGLRYWAPLIAMYCSVLVLCIVSQAVDESNTIKYIDFFKTCHYITHYRYACMSIRWCLSVVIAALTIKIRNIHSSFNEFRESAFFAVLSISTDLETTLVQVLNNKHSLSRSIRGTAAAFDFATGFVAIWILIGYPVINCILRRDEYLEEWLDKLSRDGLRNEYAMEPIMQNSRSGYSKFKHGSLVDTVKETSVAHQPLSHIANDEHSYCLEHQPGSLASSAALQQTDSVSGVDHLPYGYSDMSSEPVRLASISEMGNGGRSRYIL</sequence>
<dbReference type="RefSeq" id="XP_040743997.1">
    <property type="nucleotide sequence ID" value="XM_040891070.1"/>
</dbReference>
<evidence type="ECO:0000313" key="9">
    <source>
        <dbReference type="Proteomes" id="UP000193922"/>
    </source>
</evidence>
<feature type="transmembrane region" description="Helical" evidence="6">
    <location>
        <begin position="187"/>
        <end position="208"/>
    </location>
</feature>
<feature type="transmembrane region" description="Helical" evidence="6">
    <location>
        <begin position="108"/>
        <end position="126"/>
    </location>
</feature>
<evidence type="ECO:0000256" key="4">
    <source>
        <dbReference type="ARBA" id="ARBA00023136"/>
    </source>
</evidence>